<dbReference type="CDD" id="cd17709">
    <property type="entry name" value="BRCT_pescadillo_like"/>
    <property type="match status" value="1"/>
</dbReference>
<gene>
    <name evidence="7" type="ORF">AMSG_01540</name>
</gene>
<dbReference type="InterPro" id="IPR036420">
    <property type="entry name" value="BRCT_dom_sf"/>
</dbReference>
<evidence type="ECO:0000256" key="5">
    <source>
        <dbReference type="SAM" id="MobiDB-lite"/>
    </source>
</evidence>
<dbReference type="Proteomes" id="UP000054408">
    <property type="component" value="Unassembled WGS sequence"/>
</dbReference>
<dbReference type="GeneID" id="25561287"/>
<dbReference type="SUPFAM" id="SSF52113">
    <property type="entry name" value="BRCT domain"/>
    <property type="match status" value="1"/>
</dbReference>
<evidence type="ECO:0000256" key="2">
    <source>
        <dbReference type="ARBA" id="ARBA00022552"/>
    </source>
</evidence>
<dbReference type="GO" id="GO:0005654">
    <property type="term" value="C:nucleoplasm"/>
    <property type="evidence" value="ECO:0007669"/>
    <property type="project" value="UniProtKB-SubCell"/>
</dbReference>
<comment type="similarity">
    <text evidence="4">Belongs to the pescadillo family.</text>
</comment>
<dbReference type="PANTHER" id="PTHR12221">
    <property type="entry name" value="PESCADILLO - RELATED"/>
    <property type="match status" value="1"/>
</dbReference>
<evidence type="ECO:0000256" key="1">
    <source>
        <dbReference type="ARBA" id="ARBA00022517"/>
    </source>
</evidence>
<dbReference type="GO" id="GO:0003723">
    <property type="term" value="F:RNA binding"/>
    <property type="evidence" value="ECO:0007669"/>
    <property type="project" value="TreeGrafter"/>
</dbReference>
<keyword evidence="8" id="KW-1185">Reference proteome</keyword>
<dbReference type="Gene3D" id="3.40.50.10190">
    <property type="entry name" value="BRCT domain"/>
    <property type="match status" value="1"/>
</dbReference>
<dbReference type="PANTHER" id="PTHR12221:SF6">
    <property type="entry name" value="PESCADILLO HOMOLOG"/>
    <property type="match status" value="1"/>
</dbReference>
<proteinExistence type="inferred from homology"/>
<evidence type="ECO:0000256" key="4">
    <source>
        <dbReference type="HAMAP-Rule" id="MF_03028"/>
    </source>
</evidence>
<keyword evidence="1 4" id="KW-0690">Ribosome biogenesis</keyword>
<dbReference type="Pfam" id="PF06732">
    <property type="entry name" value="Pescadillo_N"/>
    <property type="match status" value="1"/>
</dbReference>
<dbReference type="STRING" id="461836.A0A0L0DQW3"/>
<dbReference type="eggNOG" id="KOG2481">
    <property type="taxonomic scope" value="Eukaryota"/>
</dbReference>
<keyword evidence="2 4" id="KW-0698">rRNA processing</keyword>
<organism evidence="7 8">
    <name type="scientific">Thecamonas trahens ATCC 50062</name>
    <dbReference type="NCBI Taxonomy" id="461836"/>
    <lineage>
        <taxon>Eukaryota</taxon>
        <taxon>Apusozoa</taxon>
        <taxon>Apusomonadida</taxon>
        <taxon>Apusomonadidae</taxon>
        <taxon>Thecamonas</taxon>
    </lineage>
</organism>
<dbReference type="GO" id="GO:0070545">
    <property type="term" value="C:PeBoW complex"/>
    <property type="evidence" value="ECO:0007669"/>
    <property type="project" value="TreeGrafter"/>
</dbReference>
<protein>
    <recommendedName>
        <fullName evidence="4">Pescadillo homolog</fullName>
    </recommendedName>
</protein>
<evidence type="ECO:0000259" key="6">
    <source>
        <dbReference type="PROSITE" id="PS50172"/>
    </source>
</evidence>
<dbReference type="GO" id="GO:0000466">
    <property type="term" value="P:maturation of 5.8S rRNA from tricistronic rRNA transcript (SSU-rRNA, 5.8S rRNA, LSU-rRNA)"/>
    <property type="evidence" value="ECO:0007669"/>
    <property type="project" value="UniProtKB-UniRule"/>
</dbReference>
<dbReference type="EMBL" id="GL349438">
    <property type="protein sequence ID" value="KNC54689.1"/>
    <property type="molecule type" value="Genomic_DNA"/>
</dbReference>
<dbReference type="OMA" id="QKVTWIV"/>
<reference evidence="7 8" key="1">
    <citation type="submission" date="2010-05" db="EMBL/GenBank/DDBJ databases">
        <title>The Genome Sequence of Thecamonas trahens ATCC 50062.</title>
        <authorList>
            <consortium name="The Broad Institute Genome Sequencing Platform"/>
            <person name="Russ C."/>
            <person name="Cuomo C."/>
            <person name="Shea T."/>
            <person name="Young S.K."/>
            <person name="Zeng Q."/>
            <person name="Koehrsen M."/>
            <person name="Haas B."/>
            <person name="Borodovsky M."/>
            <person name="Guigo R."/>
            <person name="Alvarado L."/>
            <person name="Berlin A."/>
            <person name="Bochicchio J."/>
            <person name="Borenstein D."/>
            <person name="Chapman S."/>
            <person name="Chen Z."/>
            <person name="Freedman E."/>
            <person name="Gellesch M."/>
            <person name="Goldberg J."/>
            <person name="Griggs A."/>
            <person name="Gujja S."/>
            <person name="Heilman E."/>
            <person name="Heiman D."/>
            <person name="Hepburn T."/>
            <person name="Howarth C."/>
            <person name="Jen D."/>
            <person name="Larson L."/>
            <person name="Mehta T."/>
            <person name="Park D."/>
            <person name="Pearson M."/>
            <person name="Roberts A."/>
            <person name="Saif S."/>
            <person name="Shenoy N."/>
            <person name="Sisk P."/>
            <person name="Stolte C."/>
            <person name="Sykes S."/>
            <person name="Thomson T."/>
            <person name="Walk T."/>
            <person name="White J."/>
            <person name="Yandava C."/>
            <person name="Burger G."/>
            <person name="Gray M.W."/>
            <person name="Holland P.W.H."/>
            <person name="King N."/>
            <person name="Lang F.B.F."/>
            <person name="Roger A.J."/>
            <person name="Ruiz-Trillo I."/>
            <person name="Lander E."/>
            <person name="Nusbaum C."/>
        </authorList>
    </citation>
    <scope>NUCLEOTIDE SEQUENCE [LARGE SCALE GENOMIC DNA]</scope>
    <source>
        <strain evidence="7 8">ATCC 50062</strain>
    </source>
</reference>
<dbReference type="InterPro" id="IPR001357">
    <property type="entry name" value="BRCT_dom"/>
</dbReference>
<comment type="subcellular location">
    <subcellularLocation>
        <location evidence="4">Nucleus</location>
        <location evidence="4">Nucleolus</location>
    </subcellularLocation>
    <subcellularLocation>
        <location evidence="4">Nucleus</location>
        <location evidence="4">Nucleoplasm</location>
    </subcellularLocation>
</comment>
<keyword evidence="3 4" id="KW-0539">Nucleus</keyword>
<dbReference type="HAMAP" id="MF_03028">
    <property type="entry name" value="Pescadillo"/>
    <property type="match status" value="1"/>
</dbReference>
<dbReference type="PROSITE" id="PS50172">
    <property type="entry name" value="BRCT"/>
    <property type="match status" value="1"/>
</dbReference>
<name>A0A0L0DQW3_THETB</name>
<feature type="region of interest" description="Disordered" evidence="5">
    <location>
        <begin position="269"/>
        <end position="289"/>
    </location>
</feature>
<dbReference type="RefSeq" id="XP_013761591.1">
    <property type="nucleotide sequence ID" value="XM_013906137.1"/>
</dbReference>
<evidence type="ECO:0000256" key="3">
    <source>
        <dbReference type="ARBA" id="ARBA00023242"/>
    </source>
</evidence>
<feature type="compositionally biased region" description="Acidic residues" evidence="5">
    <location>
        <begin position="324"/>
        <end position="337"/>
    </location>
</feature>
<dbReference type="GO" id="GO:0000463">
    <property type="term" value="P:maturation of LSU-rRNA from tricistronic rRNA transcript (SSU-rRNA, 5.8S rRNA, LSU-rRNA)"/>
    <property type="evidence" value="ECO:0007669"/>
    <property type="project" value="UniProtKB-UniRule"/>
</dbReference>
<dbReference type="InterPro" id="IPR010613">
    <property type="entry name" value="PES"/>
</dbReference>
<feature type="domain" description="BRCT" evidence="6">
    <location>
        <begin position="356"/>
        <end position="447"/>
    </location>
</feature>
<accession>A0A0L0DQW3</accession>
<dbReference type="GO" id="GO:0043021">
    <property type="term" value="F:ribonucleoprotein complex binding"/>
    <property type="evidence" value="ECO:0007669"/>
    <property type="project" value="UniProtKB-UniRule"/>
</dbReference>
<dbReference type="GO" id="GO:0030687">
    <property type="term" value="C:preribosome, large subunit precursor"/>
    <property type="evidence" value="ECO:0007669"/>
    <property type="project" value="UniProtKB-UniRule"/>
</dbReference>
<evidence type="ECO:0000313" key="7">
    <source>
        <dbReference type="EMBL" id="KNC54689.1"/>
    </source>
</evidence>
<feature type="region of interest" description="Disordered" evidence="5">
    <location>
        <begin position="547"/>
        <end position="633"/>
    </location>
</feature>
<evidence type="ECO:0000313" key="8">
    <source>
        <dbReference type="Proteomes" id="UP000054408"/>
    </source>
</evidence>
<sequence length="633" mass="71380">MAPKLRNKKGDTFARKYFTRTKAMRKLGLSVGNFRRLCILKGVFPRAPKGSGSSSQVYYLAKDIKFLAHDPLLQSFQKEHRHFKQMKSALGVRDFKKLNELVARRPSISVSHIIRERYPTFVDAIRDLDDALSLMFLFASVERLHYRYQPALLSSIEFSTLHFLNYVVKTSSLKKVFISIKGIYYQAAIMGQNVTWIVPHRAKVDTELIVNHTILHSFVQFYDTLLKFVNFKLYATKEMPYPPEVSETLRAGDAMLDIFNVEAAAADDGGMSPAENAVSEEAAASEAPITDDDMRSRIDSLRATIESRAEEESALVAATGGKDDENELDEFEEDDEDEEARVKRLAARQAKKARQRKKCLFAGLNIWLNRETPVDSLQFVVKALKGEVAWETHPAPAFALDSPRITHHIIDRPMAGKTIAGRVYVQPQWVYDSVNAGFLLPTEWYAPGAALPPHLSPFEEYAEGDHVPDQYKVITDLKNELFASEEVKAKLAAKAKAKALEEARATGILSLDDAQREQVYSEELLAEQLGIPYTRWAKMSEEEREAVVKNAAEPIGPSHSDDDAAPAGDKTKAKRKRVSKQQTRSVDDNLDTIMLSKNKRRKYNSVINKRESRKRKADMLASRKAALEAKANK</sequence>
<feature type="region of interest" description="Disordered" evidence="5">
    <location>
        <begin position="308"/>
        <end position="337"/>
    </location>
</feature>
<comment type="function">
    <text evidence="4">Required for maturation of ribosomal RNAs and formation of the large ribosomal subunit.</text>
</comment>
<feature type="compositionally biased region" description="Low complexity" evidence="5">
    <location>
        <begin position="274"/>
        <end position="287"/>
    </location>
</feature>
<dbReference type="OrthoDB" id="10264910at2759"/>
<dbReference type="AlphaFoldDB" id="A0A0L0DQW3"/>